<dbReference type="Gene3D" id="2.150.10.10">
    <property type="entry name" value="Serralysin-like metalloprotease, C-terminal"/>
    <property type="match status" value="2"/>
</dbReference>
<dbReference type="Pfam" id="PF00353">
    <property type="entry name" value="HemolysinCabind"/>
    <property type="match status" value="2"/>
</dbReference>
<evidence type="ECO:0000256" key="2">
    <source>
        <dbReference type="ARBA" id="ARBA00022525"/>
    </source>
</evidence>
<feature type="domain" description="Haemolysin-type calcium binding-related" evidence="5">
    <location>
        <begin position="159"/>
        <end position="201"/>
    </location>
</feature>
<gene>
    <name evidence="6" type="ORF">I7X39_14755</name>
</gene>
<dbReference type="InterPro" id="IPR010566">
    <property type="entry name" value="Haemolys_ca-bd"/>
</dbReference>
<dbReference type="InterPro" id="IPR018511">
    <property type="entry name" value="Hemolysin-typ_Ca-bd_CS"/>
</dbReference>
<evidence type="ECO:0000256" key="3">
    <source>
        <dbReference type="ARBA" id="ARBA00022837"/>
    </source>
</evidence>
<dbReference type="GO" id="GO:0005509">
    <property type="term" value="F:calcium ion binding"/>
    <property type="evidence" value="ECO:0007669"/>
    <property type="project" value="InterPro"/>
</dbReference>
<comment type="caution">
    <text evidence="6">The sequence shown here is derived from an EMBL/GenBank/DDBJ whole genome shotgun (WGS) entry which is preliminary data.</text>
</comment>
<evidence type="ECO:0000256" key="1">
    <source>
        <dbReference type="ARBA" id="ARBA00004613"/>
    </source>
</evidence>
<dbReference type="GO" id="GO:0005576">
    <property type="term" value="C:extracellular region"/>
    <property type="evidence" value="ECO:0007669"/>
    <property type="project" value="UniProtKB-SubCell"/>
</dbReference>
<dbReference type="InterPro" id="IPR001343">
    <property type="entry name" value="Hemolysn_Ca-bd"/>
</dbReference>
<evidence type="ECO:0000259" key="5">
    <source>
        <dbReference type="Pfam" id="PF06594"/>
    </source>
</evidence>
<comment type="subcellular location">
    <subcellularLocation>
        <location evidence="1">Secreted</location>
    </subcellularLocation>
</comment>
<evidence type="ECO:0000256" key="4">
    <source>
        <dbReference type="SAM" id="MobiDB-lite"/>
    </source>
</evidence>
<dbReference type="InterPro" id="IPR011049">
    <property type="entry name" value="Serralysin-like_metalloprot_C"/>
</dbReference>
<accession>A0A931NEW8</accession>
<reference evidence="6" key="1">
    <citation type="submission" date="2020-12" db="EMBL/GenBank/DDBJ databases">
        <title>The genome sequence of Inhella sp. 1Y17.</title>
        <authorList>
            <person name="Liu Y."/>
        </authorList>
    </citation>
    <scope>NUCLEOTIDE SEQUENCE</scope>
    <source>
        <strain evidence="6">1Y17</strain>
    </source>
</reference>
<dbReference type="InterPro" id="IPR050557">
    <property type="entry name" value="RTX_toxin/Mannuronan_C5-epim"/>
</dbReference>
<protein>
    <recommendedName>
        <fullName evidence="5">Haemolysin-type calcium binding-related domain-containing protein</fullName>
    </recommendedName>
</protein>
<evidence type="ECO:0000313" key="7">
    <source>
        <dbReference type="Proteomes" id="UP000613266"/>
    </source>
</evidence>
<dbReference type="Pfam" id="PF06594">
    <property type="entry name" value="HCBP_related"/>
    <property type="match status" value="1"/>
</dbReference>
<keyword evidence="7" id="KW-1185">Reference proteome</keyword>
<evidence type="ECO:0000313" key="6">
    <source>
        <dbReference type="EMBL" id="MBH9578147.1"/>
    </source>
</evidence>
<proteinExistence type="predicted"/>
<dbReference type="PANTHER" id="PTHR38340">
    <property type="entry name" value="S-LAYER PROTEIN"/>
    <property type="match status" value="1"/>
</dbReference>
<feature type="region of interest" description="Disordered" evidence="4">
    <location>
        <begin position="1"/>
        <end position="22"/>
    </location>
</feature>
<dbReference type="AlphaFoldDB" id="A0A931NEW8"/>
<organism evidence="6 7">
    <name type="scientific">Inhella proteolytica</name>
    <dbReference type="NCBI Taxonomy" id="2795029"/>
    <lineage>
        <taxon>Bacteria</taxon>
        <taxon>Pseudomonadati</taxon>
        <taxon>Pseudomonadota</taxon>
        <taxon>Betaproteobacteria</taxon>
        <taxon>Burkholderiales</taxon>
        <taxon>Sphaerotilaceae</taxon>
        <taxon>Inhella</taxon>
    </lineage>
</organism>
<keyword evidence="3" id="KW-0106">Calcium</keyword>
<dbReference type="SUPFAM" id="SSF51120">
    <property type="entry name" value="beta-Roll"/>
    <property type="match status" value="1"/>
</dbReference>
<dbReference type="EMBL" id="JAEDAK010000010">
    <property type="protein sequence ID" value="MBH9578147.1"/>
    <property type="molecule type" value="Genomic_DNA"/>
</dbReference>
<keyword evidence="2" id="KW-0964">Secreted</keyword>
<name>A0A931NEW8_9BURK</name>
<dbReference type="PROSITE" id="PS00330">
    <property type="entry name" value="HEMOLYSIN_CALCIUM"/>
    <property type="match status" value="1"/>
</dbReference>
<dbReference type="PRINTS" id="PR00313">
    <property type="entry name" value="CABNDNGRPT"/>
</dbReference>
<sequence>MDGNDTLDGGAGKDTLVGGKGDDTYVVNQADDVITELAGEGTDTVQSQVTLTLGTNLENLTLLGTSAINATGNTGNNVLTGNTAVNTLSGGDGSDTLDGGAGNDSLVGGAGADRYRFGRGYGSDTITENDATANIKDVVEFGTGVAPADVSFKRNGNALEVRLAGSPSELLTIKDWYLGSQYKVEEFRFVDSPGTVITDAQAAGLVQAMAAFGAQALEAGDGDLSRRRQHGQFGFGLAVGIEAAV</sequence>
<dbReference type="PANTHER" id="PTHR38340:SF1">
    <property type="entry name" value="S-LAYER PROTEIN"/>
    <property type="match status" value="1"/>
</dbReference>
<dbReference type="Proteomes" id="UP000613266">
    <property type="component" value="Unassembled WGS sequence"/>
</dbReference>